<dbReference type="SUPFAM" id="SSF55874">
    <property type="entry name" value="ATPase domain of HSP90 chaperone/DNA topoisomerase II/histidine kinase"/>
    <property type="match status" value="1"/>
</dbReference>
<evidence type="ECO:0000259" key="2">
    <source>
        <dbReference type="Pfam" id="PF06580"/>
    </source>
</evidence>
<name>A0ABP7S0V2_9BACT</name>
<accession>A0ABP7S0V2</accession>
<keyword evidence="1" id="KW-1133">Transmembrane helix</keyword>
<reference evidence="4" key="1">
    <citation type="journal article" date="2019" name="Int. J. Syst. Evol. Microbiol.">
        <title>The Global Catalogue of Microorganisms (GCM) 10K type strain sequencing project: providing services to taxonomists for standard genome sequencing and annotation.</title>
        <authorList>
            <consortium name="The Broad Institute Genomics Platform"/>
            <consortium name="The Broad Institute Genome Sequencing Center for Infectious Disease"/>
            <person name="Wu L."/>
            <person name="Ma J."/>
        </authorList>
    </citation>
    <scope>NUCLEOTIDE SEQUENCE [LARGE SCALE GENOMIC DNA]</scope>
    <source>
        <strain evidence="4">JCM 17224</strain>
    </source>
</reference>
<dbReference type="GO" id="GO:0016301">
    <property type="term" value="F:kinase activity"/>
    <property type="evidence" value="ECO:0007669"/>
    <property type="project" value="UniProtKB-KW"/>
</dbReference>
<feature type="transmembrane region" description="Helical" evidence="1">
    <location>
        <begin position="45"/>
        <end position="63"/>
    </location>
</feature>
<dbReference type="InterPro" id="IPR036890">
    <property type="entry name" value="HATPase_C_sf"/>
</dbReference>
<gene>
    <name evidence="3" type="ORF">GCM10022408_16090</name>
</gene>
<keyword evidence="3" id="KW-0808">Transferase</keyword>
<protein>
    <submittedName>
        <fullName evidence="3">Histidine kinase</fullName>
    </submittedName>
</protein>
<dbReference type="PANTHER" id="PTHR34220:SF7">
    <property type="entry name" value="SENSOR HISTIDINE KINASE YPDA"/>
    <property type="match status" value="1"/>
</dbReference>
<evidence type="ECO:0000313" key="3">
    <source>
        <dbReference type="EMBL" id="GAA4005064.1"/>
    </source>
</evidence>
<feature type="transmembrane region" description="Helical" evidence="1">
    <location>
        <begin position="12"/>
        <end position="33"/>
    </location>
</feature>
<dbReference type="RefSeq" id="WP_345072223.1">
    <property type="nucleotide sequence ID" value="NZ_BAABDJ010000009.1"/>
</dbReference>
<evidence type="ECO:0000256" key="1">
    <source>
        <dbReference type="SAM" id="Phobius"/>
    </source>
</evidence>
<dbReference type="InterPro" id="IPR010559">
    <property type="entry name" value="Sig_transdc_His_kin_internal"/>
</dbReference>
<dbReference type="Gene3D" id="3.30.565.10">
    <property type="entry name" value="Histidine kinase-like ATPase, C-terminal domain"/>
    <property type="match status" value="1"/>
</dbReference>
<feature type="transmembrane region" description="Helical" evidence="1">
    <location>
        <begin position="84"/>
        <end position="107"/>
    </location>
</feature>
<organism evidence="3 4">
    <name type="scientific">Hymenobacter fastidiosus</name>
    <dbReference type="NCBI Taxonomy" id="486264"/>
    <lineage>
        <taxon>Bacteria</taxon>
        <taxon>Pseudomonadati</taxon>
        <taxon>Bacteroidota</taxon>
        <taxon>Cytophagia</taxon>
        <taxon>Cytophagales</taxon>
        <taxon>Hymenobacteraceae</taxon>
        <taxon>Hymenobacter</taxon>
    </lineage>
</organism>
<dbReference type="InterPro" id="IPR050640">
    <property type="entry name" value="Bact_2-comp_sensor_kinase"/>
</dbReference>
<proteinExistence type="predicted"/>
<keyword evidence="4" id="KW-1185">Reference proteome</keyword>
<keyword evidence="1" id="KW-0812">Transmembrane</keyword>
<feature type="domain" description="Signal transduction histidine kinase internal region" evidence="2">
    <location>
        <begin position="166"/>
        <end position="245"/>
    </location>
</feature>
<evidence type="ECO:0000313" key="4">
    <source>
        <dbReference type="Proteomes" id="UP001500567"/>
    </source>
</evidence>
<feature type="transmembrane region" description="Helical" evidence="1">
    <location>
        <begin position="127"/>
        <end position="146"/>
    </location>
</feature>
<dbReference type="PANTHER" id="PTHR34220">
    <property type="entry name" value="SENSOR HISTIDINE KINASE YPDA"/>
    <property type="match status" value="1"/>
</dbReference>
<keyword evidence="3" id="KW-0418">Kinase</keyword>
<dbReference type="Proteomes" id="UP001500567">
    <property type="component" value="Unassembled WGS sequence"/>
</dbReference>
<dbReference type="EMBL" id="BAABDJ010000009">
    <property type="protein sequence ID" value="GAA4005064.1"/>
    <property type="molecule type" value="Genomic_DNA"/>
</dbReference>
<dbReference type="Pfam" id="PF06580">
    <property type="entry name" value="His_kinase"/>
    <property type="match status" value="1"/>
</dbReference>
<sequence length="360" mass="40375">MSASSSRTRLYWTLQFTGWTLFGVFGAVLFALFSPRAGMRAMREIVILETCIASTLLVASHLLRQYMKRHAWVALPIGRLLPRVLLAALLVAVLAQAVIWVLLVHVIRLYPASGSSYSWQQFSGYAMNTNFMLWMWAALYFGLHYLDNYKQVEIDKWKLSAAVREAEMRTLKAQINPHFMFNGLNNIRALVAEDPARARAMITHLSDLLRYSIQLNSAEQVPLARELEIVTHYLELEAVQLEERLTYTFDVEPAALDVLIPPMTLQLLVENGIKHGIAPRPAGGHITLVARLDPATEALCVMVTNTGHYQPTPGYEGVGLRNAQERLHLLFGPKAGLQVRNSATTPDTVVAELHLPFGEF</sequence>
<comment type="caution">
    <text evidence="3">The sequence shown here is derived from an EMBL/GenBank/DDBJ whole genome shotgun (WGS) entry which is preliminary data.</text>
</comment>
<keyword evidence="1" id="KW-0472">Membrane</keyword>